<evidence type="ECO:0000313" key="2">
    <source>
        <dbReference type="Proteomes" id="UP000233556"/>
    </source>
</evidence>
<reference evidence="2" key="1">
    <citation type="submission" date="2017-11" db="EMBL/GenBank/DDBJ databases">
        <authorList>
            <person name="Lima N.C."/>
            <person name="Parody-Merino A.M."/>
            <person name="Battley P.F."/>
            <person name="Fidler A.E."/>
            <person name="Prosdocimi F."/>
        </authorList>
    </citation>
    <scope>NUCLEOTIDE SEQUENCE [LARGE SCALE GENOMIC DNA]</scope>
</reference>
<dbReference type="AlphaFoldDB" id="A0A2I0TVD7"/>
<proteinExistence type="predicted"/>
<organism evidence="1 2">
    <name type="scientific">Limosa lapponica baueri</name>
    <dbReference type="NCBI Taxonomy" id="1758121"/>
    <lineage>
        <taxon>Eukaryota</taxon>
        <taxon>Metazoa</taxon>
        <taxon>Chordata</taxon>
        <taxon>Craniata</taxon>
        <taxon>Vertebrata</taxon>
        <taxon>Euteleostomi</taxon>
        <taxon>Archelosauria</taxon>
        <taxon>Archosauria</taxon>
        <taxon>Dinosauria</taxon>
        <taxon>Saurischia</taxon>
        <taxon>Theropoda</taxon>
        <taxon>Coelurosauria</taxon>
        <taxon>Aves</taxon>
        <taxon>Neognathae</taxon>
        <taxon>Neoaves</taxon>
        <taxon>Charadriiformes</taxon>
        <taxon>Scolopacidae</taxon>
        <taxon>Limosa</taxon>
    </lineage>
</organism>
<gene>
    <name evidence="1" type="ORF">llap_11921</name>
</gene>
<dbReference type="EMBL" id="KZ506993">
    <property type="protein sequence ID" value="PKU37774.1"/>
    <property type="molecule type" value="Genomic_DNA"/>
</dbReference>
<accession>A0A2I0TVD7</accession>
<evidence type="ECO:0000313" key="1">
    <source>
        <dbReference type="EMBL" id="PKU37774.1"/>
    </source>
</evidence>
<dbReference type="Proteomes" id="UP000233556">
    <property type="component" value="Unassembled WGS sequence"/>
</dbReference>
<keyword evidence="2" id="KW-1185">Reference proteome</keyword>
<reference evidence="2" key="2">
    <citation type="submission" date="2017-12" db="EMBL/GenBank/DDBJ databases">
        <title>Genome sequence of the Bar-tailed Godwit (Limosa lapponica baueri).</title>
        <authorList>
            <person name="Lima N.C.B."/>
            <person name="Parody-Merino A.M."/>
            <person name="Battley P.F."/>
            <person name="Fidler A.E."/>
            <person name="Prosdocimi F."/>
        </authorList>
    </citation>
    <scope>NUCLEOTIDE SEQUENCE [LARGE SCALE GENOMIC DNA]</scope>
</reference>
<sequence>MGESEREGSVLSELNPPQTLNGQTVRVRIVVGVEQGSRQAKTIVTVWQRISKEKRPREGGLQNQHCKKIVADCVNVQSEDPDALYRNSKVMMEHGKCLVMGVGRKARQRQQNEVCALVKTRSKQYVSINQTFPLKVMVTTGQLPVAYRKLLTKGTGARFLLKMESSSEDVEDISTPSIQGPPMATTLISIMAFYDFWITANESSTLIIKS</sequence>
<name>A0A2I0TVD7_LIMLA</name>
<protein>
    <submittedName>
        <fullName evidence="1">Uncharacterized protein</fullName>
    </submittedName>
</protein>